<dbReference type="GO" id="GO:0005789">
    <property type="term" value="C:endoplasmic reticulum membrane"/>
    <property type="evidence" value="ECO:0007669"/>
    <property type="project" value="UniProtKB-SubCell"/>
</dbReference>
<keyword evidence="7 10" id="KW-0653">Protein transport</keyword>
<dbReference type="OrthoDB" id="16538at2759"/>
<evidence type="ECO:0000256" key="9">
    <source>
        <dbReference type="ARBA" id="ARBA00023136"/>
    </source>
</evidence>
<keyword evidence="8 10" id="KW-1133">Transmembrane helix</keyword>
<evidence type="ECO:0000256" key="1">
    <source>
        <dbReference type="ARBA" id="ARBA00022448"/>
    </source>
</evidence>
<evidence type="ECO:0000313" key="11">
    <source>
        <dbReference type="EMBL" id="KAF2000100.1"/>
    </source>
</evidence>
<keyword evidence="2 10" id="KW-0853">WD repeat</keyword>
<keyword evidence="9 10" id="KW-0472">Membrane</keyword>
<dbReference type="EMBL" id="ML977591">
    <property type="protein sequence ID" value="KAF2000100.1"/>
    <property type="molecule type" value="Genomic_DNA"/>
</dbReference>
<comment type="function">
    <text evidence="10">Guanine nucleotide-exchange factor (GEF) required for the formation or budding of transport vesicles from the ER.</text>
</comment>
<dbReference type="PANTHER" id="PTHR23284:SF0">
    <property type="entry name" value="PROLACTIN REGULATORY ELEMENT-BINDING PROTEIN"/>
    <property type="match status" value="1"/>
</dbReference>
<dbReference type="PANTHER" id="PTHR23284">
    <property type="entry name" value="PROLACTIN REGULATORY ELEMENT BINDING PROTEIN"/>
    <property type="match status" value="1"/>
</dbReference>
<evidence type="ECO:0000313" key="12">
    <source>
        <dbReference type="Proteomes" id="UP000799779"/>
    </source>
</evidence>
<name>A0A6A5WE10_9PLEO</name>
<dbReference type="Gene3D" id="2.130.10.10">
    <property type="entry name" value="YVTN repeat-like/Quinoprotein amine dehydrogenase"/>
    <property type="match status" value="1"/>
</dbReference>
<gene>
    <name evidence="11" type="ORF">P154DRAFT_492673</name>
</gene>
<keyword evidence="12" id="KW-1185">Reference proteome</keyword>
<comment type="subcellular location">
    <subcellularLocation>
        <location evidence="10">Endoplasmic reticulum membrane</location>
        <topology evidence="10">Single-pass type II membrane protein</topology>
    </subcellularLocation>
    <subcellularLocation>
        <location evidence="10">Golgi apparatus membrane</location>
        <topology evidence="10">Single-pass type II membrane protein</topology>
    </subcellularLocation>
</comment>
<keyword evidence="4 10" id="KW-0677">Repeat</keyword>
<reference evidence="11" key="1">
    <citation type="journal article" date="2020" name="Stud. Mycol.">
        <title>101 Dothideomycetes genomes: a test case for predicting lifestyles and emergence of pathogens.</title>
        <authorList>
            <person name="Haridas S."/>
            <person name="Albert R."/>
            <person name="Binder M."/>
            <person name="Bloem J."/>
            <person name="Labutti K."/>
            <person name="Salamov A."/>
            <person name="Andreopoulos B."/>
            <person name="Baker S."/>
            <person name="Barry K."/>
            <person name="Bills G."/>
            <person name="Bluhm B."/>
            <person name="Cannon C."/>
            <person name="Castanera R."/>
            <person name="Culley D."/>
            <person name="Daum C."/>
            <person name="Ezra D."/>
            <person name="Gonzalez J."/>
            <person name="Henrissat B."/>
            <person name="Kuo A."/>
            <person name="Liang C."/>
            <person name="Lipzen A."/>
            <person name="Lutzoni F."/>
            <person name="Magnuson J."/>
            <person name="Mondo S."/>
            <person name="Nolan M."/>
            <person name="Ohm R."/>
            <person name="Pangilinan J."/>
            <person name="Park H.-J."/>
            <person name="Ramirez L."/>
            <person name="Alfaro M."/>
            <person name="Sun H."/>
            <person name="Tritt A."/>
            <person name="Yoshinaga Y."/>
            <person name="Zwiers L.-H."/>
            <person name="Turgeon B."/>
            <person name="Goodwin S."/>
            <person name="Spatafora J."/>
            <person name="Crous P."/>
            <person name="Grigoriev I."/>
        </authorList>
    </citation>
    <scope>NUCLEOTIDE SEQUENCE</scope>
    <source>
        <strain evidence="11">CBS 123094</strain>
    </source>
</reference>
<evidence type="ECO:0000256" key="3">
    <source>
        <dbReference type="ARBA" id="ARBA00022692"/>
    </source>
</evidence>
<proteinExistence type="inferred from homology"/>
<comment type="similarity">
    <text evidence="10">Belongs to the WD repeat SEC12 family.</text>
</comment>
<evidence type="ECO:0000256" key="4">
    <source>
        <dbReference type="ARBA" id="ARBA00022737"/>
    </source>
</evidence>
<accession>A0A6A5WE10</accession>
<evidence type="ECO:0000256" key="6">
    <source>
        <dbReference type="ARBA" id="ARBA00022892"/>
    </source>
</evidence>
<dbReference type="GO" id="GO:0000139">
    <property type="term" value="C:Golgi membrane"/>
    <property type="evidence" value="ECO:0007669"/>
    <property type="project" value="UniProtKB-SubCell"/>
</dbReference>
<dbReference type="GO" id="GO:0005085">
    <property type="term" value="F:guanyl-nucleotide exchange factor activity"/>
    <property type="evidence" value="ECO:0007669"/>
    <property type="project" value="InterPro"/>
</dbReference>
<dbReference type="GO" id="GO:0015031">
    <property type="term" value="P:protein transport"/>
    <property type="evidence" value="ECO:0007669"/>
    <property type="project" value="UniProtKB-KW"/>
</dbReference>
<organism evidence="11 12">
    <name type="scientific">Amniculicola lignicola CBS 123094</name>
    <dbReference type="NCBI Taxonomy" id="1392246"/>
    <lineage>
        <taxon>Eukaryota</taxon>
        <taxon>Fungi</taxon>
        <taxon>Dikarya</taxon>
        <taxon>Ascomycota</taxon>
        <taxon>Pezizomycotina</taxon>
        <taxon>Dothideomycetes</taxon>
        <taxon>Pleosporomycetidae</taxon>
        <taxon>Pleosporales</taxon>
        <taxon>Amniculicolaceae</taxon>
        <taxon>Amniculicola</taxon>
    </lineage>
</organism>
<protein>
    <recommendedName>
        <fullName evidence="10">Guanine nucleotide-exchange factor SEC12</fullName>
    </recommendedName>
</protein>
<dbReference type="InterPro" id="IPR045260">
    <property type="entry name" value="Sec12-like"/>
</dbReference>
<dbReference type="Proteomes" id="UP000799779">
    <property type="component" value="Unassembled WGS sequence"/>
</dbReference>
<sequence length="635" mass="69496">MSAPTVSKAKTSYPIFAATFAYNHPGFLIVGGGGGSGRSGVSNQITAFDVTSRAPKLEPVADLELSRDEDSVTCLANLATKDGVILYAGVNSMEEERLKGKNEHFRAFEVAFPKAKKAGNEKDEGSSQGTVSFLSKTRLFNTPSAVPAKKEGYQRLVRLSPPKRTASGSKRIGAIASSLADKENEIVIFSATTTKPSSQDVIQRISLKGDEANDVDILEPEDGQYQIAYCTDYDVFVEDLPYDFGRKKIQGKPPTPAKKYTVPFPDVFEKKGRFKIRCIRWLSHCHLLLLVNLPNRSGVELRVLRVYGDTMGTITLCKSLPRSMKAAVDMDTSLLDADSDGAYQAVVAVGGIDISLQVYIIDYHGKSRNSLGSFHSFINICDVHPLQMTKLTFSPFFSPWTSPQASEARKPGPQYLRLASTSLGNTISVETFELQPYSKKSKSRYILSSASSRNIHKGAIYFTIAFVALVIAVMISSFIDPEGTLTEGIVPQSLRDRMGSMKPPGVLVDEARVAGVNAMPDGVKVPAARPTQRLRDLLDLHQGEDQQKALVFHHDPETESPLSAEVHADTEEVAKKHTEAKTWEELSREERKRWTQKLSDAGMWAVEEGETVLKGIFFSEAGGLVGQIAQGVLHG</sequence>
<evidence type="ECO:0000256" key="2">
    <source>
        <dbReference type="ARBA" id="ARBA00022574"/>
    </source>
</evidence>
<dbReference type="InterPro" id="IPR015943">
    <property type="entry name" value="WD40/YVTN_repeat-like_dom_sf"/>
</dbReference>
<evidence type="ECO:0000256" key="5">
    <source>
        <dbReference type="ARBA" id="ARBA00022824"/>
    </source>
</evidence>
<evidence type="ECO:0000256" key="7">
    <source>
        <dbReference type="ARBA" id="ARBA00022927"/>
    </source>
</evidence>
<keyword evidence="3 10" id="KW-0812">Transmembrane</keyword>
<evidence type="ECO:0000256" key="8">
    <source>
        <dbReference type="ARBA" id="ARBA00022989"/>
    </source>
</evidence>
<dbReference type="GO" id="GO:0003400">
    <property type="term" value="P:regulation of COPII vesicle coating"/>
    <property type="evidence" value="ECO:0007669"/>
    <property type="project" value="UniProtKB-UniRule"/>
</dbReference>
<keyword evidence="5 10" id="KW-0256">Endoplasmic reticulum</keyword>
<feature type="transmembrane region" description="Helical" evidence="10">
    <location>
        <begin position="459"/>
        <end position="479"/>
    </location>
</feature>
<dbReference type="AlphaFoldDB" id="A0A6A5WE10"/>
<dbReference type="GO" id="GO:0006888">
    <property type="term" value="P:endoplasmic reticulum to Golgi vesicle-mediated transport"/>
    <property type="evidence" value="ECO:0007669"/>
    <property type="project" value="UniProtKB-UniRule"/>
</dbReference>
<keyword evidence="6" id="KW-0931">ER-Golgi transport</keyword>
<keyword evidence="1 10" id="KW-0813">Transport</keyword>
<evidence type="ECO:0000256" key="10">
    <source>
        <dbReference type="RuleBase" id="RU369019"/>
    </source>
</evidence>